<reference evidence="1" key="1">
    <citation type="submission" date="2014-12" db="EMBL/GenBank/DDBJ databases">
        <title>Insight into the proteome of Arion vulgaris.</title>
        <authorList>
            <person name="Aradska J."/>
            <person name="Bulat T."/>
            <person name="Smidak R."/>
            <person name="Sarate P."/>
            <person name="Gangsoo J."/>
            <person name="Sialana F."/>
            <person name="Bilban M."/>
            <person name="Lubec G."/>
        </authorList>
    </citation>
    <scope>NUCLEOTIDE SEQUENCE</scope>
    <source>
        <tissue evidence="1">Skin</tissue>
    </source>
</reference>
<feature type="non-terminal residue" evidence="1">
    <location>
        <position position="1"/>
    </location>
</feature>
<organism evidence="1">
    <name type="scientific">Arion vulgaris</name>
    <dbReference type="NCBI Taxonomy" id="1028688"/>
    <lineage>
        <taxon>Eukaryota</taxon>
        <taxon>Metazoa</taxon>
        <taxon>Spiralia</taxon>
        <taxon>Lophotrochozoa</taxon>
        <taxon>Mollusca</taxon>
        <taxon>Gastropoda</taxon>
        <taxon>Heterobranchia</taxon>
        <taxon>Euthyneura</taxon>
        <taxon>Panpulmonata</taxon>
        <taxon>Eupulmonata</taxon>
        <taxon>Stylommatophora</taxon>
        <taxon>Helicina</taxon>
        <taxon>Arionoidea</taxon>
        <taxon>Arionidae</taxon>
        <taxon>Arion</taxon>
    </lineage>
</organism>
<accession>A0A0B6YFD7</accession>
<protein>
    <submittedName>
        <fullName evidence="1">Uncharacterized protein</fullName>
    </submittedName>
</protein>
<gene>
    <name evidence="1" type="primary">ORF22879</name>
</gene>
<evidence type="ECO:0000313" key="1">
    <source>
        <dbReference type="EMBL" id="CEK54466.1"/>
    </source>
</evidence>
<dbReference type="AlphaFoldDB" id="A0A0B6YFD7"/>
<dbReference type="EMBL" id="HACG01007601">
    <property type="protein sequence ID" value="CEK54466.1"/>
    <property type="molecule type" value="Transcribed_RNA"/>
</dbReference>
<name>A0A0B6YFD7_9EUPU</name>
<proteinExistence type="predicted"/>
<sequence length="72" mass="8126">GNHRKRWIKNVTGDLSMTVTEEGHNANEKVKSQETVSVAKLCYSIDSKNVNQVLLFLCTGWEVATSEYIIIK</sequence>